<proteinExistence type="predicted"/>
<protein>
    <submittedName>
        <fullName evidence="1">Cytochrome c</fullName>
    </submittedName>
</protein>
<evidence type="ECO:0000313" key="1">
    <source>
        <dbReference type="EMBL" id="MCM2561199.1"/>
    </source>
</evidence>
<dbReference type="Proteomes" id="UP001203036">
    <property type="component" value="Unassembled WGS sequence"/>
</dbReference>
<keyword evidence="2" id="KW-1185">Reference proteome</keyword>
<gene>
    <name evidence="1" type="ORF">M8744_03480</name>
</gene>
<organism evidence="1 2">
    <name type="scientific">Lutimaribacter degradans</name>
    <dbReference type="NCBI Taxonomy" id="2945989"/>
    <lineage>
        <taxon>Bacteria</taxon>
        <taxon>Pseudomonadati</taxon>
        <taxon>Pseudomonadota</taxon>
        <taxon>Alphaproteobacteria</taxon>
        <taxon>Rhodobacterales</taxon>
        <taxon>Roseobacteraceae</taxon>
        <taxon>Lutimaribacter</taxon>
    </lineage>
</organism>
<accession>A0ACC5ZS91</accession>
<reference evidence="1" key="1">
    <citation type="submission" date="2022-06" db="EMBL/GenBank/DDBJ databases">
        <title>Lutimaribacter sp. EGI FJ00013, a novel bacterium isolated from a salt lake sediment enrichment.</title>
        <authorList>
            <person name="Gao L."/>
            <person name="Fang B.-Z."/>
            <person name="Li W.-J."/>
        </authorList>
    </citation>
    <scope>NUCLEOTIDE SEQUENCE</scope>
    <source>
        <strain evidence="1">EGI FJ00013</strain>
    </source>
</reference>
<name>A0ACC5ZS91_9RHOB</name>
<sequence>MRRIVTILAVLGLCGLGAAWLITAPDTLRDDAMAELTGDAARGEAVFWAAGCASCHSAPEGDDPLVLAGGQAFESDFGTFYAPNISSDPQHGIGNWSDIEIANAVMRGTSPDGAHYYPAFPYVGYARLEPQDMADLAAFLRSVPADATPSRPHDVAFPFSIRRAVGAWKVLYGSPDWVMSDPAGGELARGRYLVEVLGHCGECHTPRDALGGLDRDQWLRGAPNPSGKGRIPGITPDQLDWSASDIAYYLESGFTPDYDSAGGSMAKVVTSFSKLTGEDRAAVAAYLKAL</sequence>
<comment type="caution">
    <text evidence="1">The sequence shown here is derived from an EMBL/GenBank/DDBJ whole genome shotgun (WGS) entry which is preliminary data.</text>
</comment>
<evidence type="ECO:0000313" key="2">
    <source>
        <dbReference type="Proteomes" id="UP001203036"/>
    </source>
</evidence>
<dbReference type="EMBL" id="JAMQGO010000001">
    <property type="protein sequence ID" value="MCM2561199.1"/>
    <property type="molecule type" value="Genomic_DNA"/>
</dbReference>